<dbReference type="EMBL" id="CAMXCT020002829">
    <property type="protein sequence ID" value="CAL1154089.1"/>
    <property type="molecule type" value="Genomic_DNA"/>
</dbReference>
<dbReference type="EMBL" id="CAMXCT010002829">
    <property type="protein sequence ID" value="CAI4000714.1"/>
    <property type="molecule type" value="Genomic_DNA"/>
</dbReference>
<dbReference type="Proteomes" id="UP001152797">
    <property type="component" value="Unassembled WGS sequence"/>
</dbReference>
<evidence type="ECO:0000313" key="2">
    <source>
        <dbReference type="EMBL" id="CAI4000714.1"/>
    </source>
</evidence>
<reference evidence="1" key="1">
    <citation type="submission" date="2022-10" db="EMBL/GenBank/DDBJ databases">
        <authorList>
            <person name="Chen Y."/>
            <person name="Dougan E. K."/>
            <person name="Chan C."/>
            <person name="Rhodes N."/>
            <person name="Thang M."/>
        </authorList>
    </citation>
    <scope>NUCLEOTIDE SEQUENCE</scope>
</reference>
<reference evidence="3" key="2">
    <citation type="submission" date="2024-04" db="EMBL/GenBank/DDBJ databases">
        <authorList>
            <person name="Chen Y."/>
            <person name="Shah S."/>
            <person name="Dougan E. K."/>
            <person name="Thang M."/>
            <person name="Chan C."/>
        </authorList>
    </citation>
    <scope>NUCLEOTIDE SEQUENCE [LARGE SCALE GENOMIC DNA]</scope>
</reference>
<proteinExistence type="predicted"/>
<dbReference type="EMBL" id="CAMXCT020001618">
    <property type="protein sequence ID" value="CAL1145059.1"/>
    <property type="molecule type" value="Genomic_DNA"/>
</dbReference>
<name>A0A9P1FW08_9DINO</name>
<comment type="caution">
    <text evidence="1">The sequence shown here is derived from an EMBL/GenBank/DDBJ whole genome shotgun (WGS) entry which is preliminary data.</text>
</comment>
<evidence type="ECO:0000313" key="3">
    <source>
        <dbReference type="EMBL" id="CAL1145059.1"/>
    </source>
</evidence>
<dbReference type="EMBL" id="CAMXCT010001618">
    <property type="protein sequence ID" value="CAI3991684.1"/>
    <property type="molecule type" value="Genomic_DNA"/>
</dbReference>
<gene>
    <name evidence="1" type="ORF">C1SCF055_LOCUS18571</name>
    <name evidence="2" type="ORF">C1SCF055_LOCUS26817</name>
</gene>
<protein>
    <submittedName>
        <fullName evidence="1">Uncharacterized protein</fullName>
    </submittedName>
</protein>
<accession>A0A9P1FW08</accession>
<evidence type="ECO:0000313" key="1">
    <source>
        <dbReference type="EMBL" id="CAI3991684.1"/>
    </source>
</evidence>
<dbReference type="EMBL" id="CAMXCT030002829">
    <property type="protein sequence ID" value="CAL4788026.1"/>
    <property type="molecule type" value="Genomic_DNA"/>
</dbReference>
<organism evidence="1">
    <name type="scientific">Cladocopium goreaui</name>
    <dbReference type="NCBI Taxonomy" id="2562237"/>
    <lineage>
        <taxon>Eukaryota</taxon>
        <taxon>Sar</taxon>
        <taxon>Alveolata</taxon>
        <taxon>Dinophyceae</taxon>
        <taxon>Suessiales</taxon>
        <taxon>Symbiodiniaceae</taxon>
        <taxon>Cladocopium</taxon>
    </lineage>
</organism>
<keyword evidence="4" id="KW-1185">Reference proteome</keyword>
<evidence type="ECO:0000313" key="4">
    <source>
        <dbReference type="Proteomes" id="UP001152797"/>
    </source>
</evidence>
<dbReference type="OrthoDB" id="415271at2759"/>
<dbReference type="EMBL" id="CAMXCT030001618">
    <property type="protein sequence ID" value="CAL4778996.1"/>
    <property type="molecule type" value="Genomic_DNA"/>
</dbReference>
<sequence>MEQGLACLAAILESADPALQVPAEVGHRVAQRLQAEIGYLLPLFGAETDLQHLLPLQQHCSECNAVLSRCDSLKTQAVILHTAGPISKHHIPVRLVRQHASFIGESDVVREHARACGQEHLLPTARLRLLISEGWFKWRLLLRTYGCRQPVAASPSIDLRKDIDELLEPFMPAFQADFTKEARAARMRCDVLVMDGNAKNRRAVCASLLAGALRSPALGQTVRHTCPCTPRLGKSFCPHHDSEVANIIQDWVRRAVGLLPT</sequence>
<dbReference type="AlphaFoldDB" id="A0A9P1FW08"/>